<dbReference type="OrthoDB" id="4762736at2"/>
<sequence>MNTTTAAPLISLDTETTGLVPGHHMPWEIAIIRREPDGTDTEHLFQIRPSDAHLRHVADPESLKINRFAERFAIPDGHDAADMLTGNSPAPLSFFEACARIHALLSGAVVIGSNPSFDTAHLSHLLGVGPGRPEPWHYRVVDVADRAAGYLTGLGPQRSGLTPPKHATLITPPFSSKALSRAVGVEPPGDGDAHTALADAKWAMAVYDAVTAGGAR</sequence>
<evidence type="ECO:0000313" key="2">
    <source>
        <dbReference type="EMBL" id="SFD13230.1"/>
    </source>
</evidence>
<dbReference type="RefSeq" id="WP_093839891.1">
    <property type="nucleotide sequence ID" value="NZ_FOLM01000010.1"/>
</dbReference>
<dbReference type="InterPro" id="IPR013520">
    <property type="entry name" value="Ribonucl_H"/>
</dbReference>
<dbReference type="EMBL" id="FOLM01000010">
    <property type="protein sequence ID" value="SFD13230.1"/>
    <property type="molecule type" value="Genomic_DNA"/>
</dbReference>
<name>A0A1I1Q516_9ACTN</name>
<dbReference type="GO" id="GO:0003676">
    <property type="term" value="F:nucleic acid binding"/>
    <property type="evidence" value="ECO:0007669"/>
    <property type="project" value="InterPro"/>
</dbReference>
<evidence type="ECO:0000259" key="1">
    <source>
        <dbReference type="SMART" id="SM00479"/>
    </source>
</evidence>
<feature type="domain" description="Exonuclease" evidence="1">
    <location>
        <begin position="8"/>
        <end position="216"/>
    </location>
</feature>
<dbReference type="Proteomes" id="UP000199207">
    <property type="component" value="Unassembled WGS sequence"/>
</dbReference>
<dbReference type="Gene3D" id="3.30.420.10">
    <property type="entry name" value="Ribonuclease H-like superfamily/Ribonuclease H"/>
    <property type="match status" value="1"/>
</dbReference>
<organism evidence="2 3">
    <name type="scientific">Streptomyces aidingensis</name>
    <dbReference type="NCBI Taxonomy" id="910347"/>
    <lineage>
        <taxon>Bacteria</taxon>
        <taxon>Bacillati</taxon>
        <taxon>Actinomycetota</taxon>
        <taxon>Actinomycetes</taxon>
        <taxon>Kitasatosporales</taxon>
        <taxon>Streptomycetaceae</taxon>
        <taxon>Streptomyces</taxon>
    </lineage>
</organism>
<proteinExistence type="predicted"/>
<gene>
    <name evidence="2" type="ORF">SAMN05421773_11046</name>
</gene>
<evidence type="ECO:0000313" key="3">
    <source>
        <dbReference type="Proteomes" id="UP000199207"/>
    </source>
</evidence>
<keyword evidence="3" id="KW-1185">Reference proteome</keyword>
<dbReference type="SUPFAM" id="SSF53098">
    <property type="entry name" value="Ribonuclease H-like"/>
    <property type="match status" value="1"/>
</dbReference>
<dbReference type="SMART" id="SM00479">
    <property type="entry name" value="EXOIII"/>
    <property type="match status" value="1"/>
</dbReference>
<dbReference type="STRING" id="910347.SAMN05421773_11046"/>
<protein>
    <recommendedName>
        <fullName evidence="1">Exonuclease domain-containing protein</fullName>
    </recommendedName>
</protein>
<dbReference type="GO" id="GO:0004527">
    <property type="term" value="F:exonuclease activity"/>
    <property type="evidence" value="ECO:0007669"/>
    <property type="project" value="UniProtKB-ARBA"/>
</dbReference>
<dbReference type="InterPro" id="IPR036397">
    <property type="entry name" value="RNaseH_sf"/>
</dbReference>
<dbReference type="AlphaFoldDB" id="A0A1I1Q516"/>
<reference evidence="2 3" key="1">
    <citation type="submission" date="2016-10" db="EMBL/GenBank/DDBJ databases">
        <authorList>
            <person name="de Groot N.N."/>
        </authorList>
    </citation>
    <scope>NUCLEOTIDE SEQUENCE [LARGE SCALE GENOMIC DNA]</scope>
    <source>
        <strain evidence="2 3">CGMCC 4.5739</strain>
    </source>
</reference>
<dbReference type="InterPro" id="IPR012337">
    <property type="entry name" value="RNaseH-like_sf"/>
</dbReference>
<accession>A0A1I1Q516</accession>